<dbReference type="PANTHER" id="PTHR23427:SF2">
    <property type="entry name" value="SURFEIT LOCUS PROTEIN 1"/>
    <property type="match status" value="1"/>
</dbReference>
<accession>A0A7Z0IIJ4</accession>
<protein>
    <recommendedName>
        <fullName evidence="6">SURF1-like protein</fullName>
    </recommendedName>
</protein>
<gene>
    <name evidence="8" type="ORF">BJY26_002815</name>
</gene>
<dbReference type="CDD" id="cd06662">
    <property type="entry name" value="SURF1"/>
    <property type="match status" value="1"/>
</dbReference>
<dbReference type="Pfam" id="PF02104">
    <property type="entry name" value="SURF1"/>
    <property type="match status" value="1"/>
</dbReference>
<organism evidence="8 9">
    <name type="scientific">Spelaeicoccus albus</name>
    <dbReference type="NCBI Taxonomy" id="1280376"/>
    <lineage>
        <taxon>Bacteria</taxon>
        <taxon>Bacillati</taxon>
        <taxon>Actinomycetota</taxon>
        <taxon>Actinomycetes</taxon>
        <taxon>Micrococcales</taxon>
        <taxon>Brevibacteriaceae</taxon>
        <taxon>Spelaeicoccus</taxon>
    </lineage>
</organism>
<reference evidence="8 9" key="1">
    <citation type="submission" date="2020-07" db="EMBL/GenBank/DDBJ databases">
        <title>Sequencing the genomes of 1000 actinobacteria strains.</title>
        <authorList>
            <person name="Klenk H.-P."/>
        </authorList>
    </citation>
    <scope>NUCLEOTIDE SEQUENCE [LARGE SCALE GENOMIC DNA]</scope>
    <source>
        <strain evidence="8 9">DSM 26341</strain>
    </source>
</reference>
<keyword evidence="9" id="KW-1185">Reference proteome</keyword>
<dbReference type="GO" id="GO:0005886">
    <property type="term" value="C:plasma membrane"/>
    <property type="evidence" value="ECO:0007669"/>
    <property type="project" value="UniProtKB-SubCell"/>
</dbReference>
<name>A0A7Z0IIJ4_9MICO</name>
<evidence type="ECO:0000256" key="4">
    <source>
        <dbReference type="ARBA" id="ARBA00022989"/>
    </source>
</evidence>
<dbReference type="AlphaFoldDB" id="A0A7Z0IIJ4"/>
<feature type="region of interest" description="Disordered" evidence="7">
    <location>
        <begin position="252"/>
        <end position="313"/>
    </location>
</feature>
<dbReference type="InterPro" id="IPR045214">
    <property type="entry name" value="Surf1/Surf4"/>
</dbReference>
<keyword evidence="5 6" id="KW-0472">Membrane</keyword>
<keyword evidence="3 6" id="KW-0812">Transmembrane</keyword>
<keyword evidence="4 6" id="KW-1133">Transmembrane helix</keyword>
<dbReference type="Proteomes" id="UP000539111">
    <property type="component" value="Unassembled WGS sequence"/>
</dbReference>
<proteinExistence type="inferred from homology"/>
<evidence type="ECO:0000256" key="1">
    <source>
        <dbReference type="ARBA" id="ARBA00004370"/>
    </source>
</evidence>
<comment type="caution">
    <text evidence="8">The sequence shown here is derived from an EMBL/GenBank/DDBJ whole genome shotgun (WGS) entry which is preliminary data.</text>
</comment>
<comment type="similarity">
    <text evidence="2 6">Belongs to the SURF1 family.</text>
</comment>
<sequence length="313" mass="34931">MNSDYRLIFNKRWLGYLAGAIVFAIACVGLGHWQLDRRAEKHAEVVRLNENYDSTPVAISSVLPRHGSDLPANSEWKRVKFTGTYDTDHTELARNRPLDGQSGYEVIVPFKLKGGGGILVDRGWVSTNKSGSAPSSVPQPEDGTVTVVARMQPSQSNTGQGSPQGQLTAIDPSDVHVDYPLYQGAYVLMQTESPAAQATPQPLPKPSISDGVNLSYAMQWFCFGIMALFAFVYSIRQEVRRRREDDELEAAMAESGEDFDKADIPIRPRTSSAERRQEETGRPTSNQVRQPKRRRTRRTAEDEEDEILARQGY</sequence>
<dbReference type="InterPro" id="IPR002994">
    <property type="entry name" value="Surf1/Shy1"/>
</dbReference>
<dbReference type="PANTHER" id="PTHR23427">
    <property type="entry name" value="SURFEIT LOCUS PROTEIN"/>
    <property type="match status" value="1"/>
</dbReference>
<evidence type="ECO:0000256" key="3">
    <source>
        <dbReference type="ARBA" id="ARBA00022692"/>
    </source>
</evidence>
<feature type="compositionally biased region" description="Basic and acidic residues" evidence="7">
    <location>
        <begin position="258"/>
        <end position="281"/>
    </location>
</feature>
<feature type="transmembrane region" description="Helical" evidence="6">
    <location>
        <begin position="216"/>
        <end position="235"/>
    </location>
</feature>
<evidence type="ECO:0000256" key="7">
    <source>
        <dbReference type="SAM" id="MobiDB-lite"/>
    </source>
</evidence>
<evidence type="ECO:0000256" key="6">
    <source>
        <dbReference type="RuleBase" id="RU363076"/>
    </source>
</evidence>
<dbReference type="PROSITE" id="PS50895">
    <property type="entry name" value="SURF1"/>
    <property type="match status" value="1"/>
</dbReference>
<evidence type="ECO:0000313" key="8">
    <source>
        <dbReference type="EMBL" id="NYI68509.1"/>
    </source>
</evidence>
<dbReference type="EMBL" id="JACBZP010000001">
    <property type="protein sequence ID" value="NYI68509.1"/>
    <property type="molecule type" value="Genomic_DNA"/>
</dbReference>
<evidence type="ECO:0000313" key="9">
    <source>
        <dbReference type="Proteomes" id="UP000539111"/>
    </source>
</evidence>
<dbReference type="RefSeq" id="WP_179428849.1">
    <property type="nucleotide sequence ID" value="NZ_JACBZP010000001.1"/>
</dbReference>
<evidence type="ECO:0000256" key="2">
    <source>
        <dbReference type="ARBA" id="ARBA00007165"/>
    </source>
</evidence>
<dbReference type="PROSITE" id="PS51257">
    <property type="entry name" value="PROKAR_LIPOPROTEIN"/>
    <property type="match status" value="1"/>
</dbReference>
<comment type="subcellular location">
    <subcellularLocation>
        <location evidence="6">Cell membrane</location>
        <topology evidence="6">Multi-pass membrane protein</topology>
    </subcellularLocation>
    <subcellularLocation>
        <location evidence="1">Membrane</location>
    </subcellularLocation>
</comment>
<feature type="transmembrane region" description="Helical" evidence="6">
    <location>
        <begin position="12"/>
        <end position="33"/>
    </location>
</feature>
<evidence type="ECO:0000256" key="5">
    <source>
        <dbReference type="ARBA" id="ARBA00023136"/>
    </source>
</evidence>
<keyword evidence="6" id="KW-1003">Cell membrane</keyword>